<accession>A0ABV2KCK5</accession>
<name>A0ABV2KCK5_SPOPS</name>
<evidence type="ECO:0000313" key="2">
    <source>
        <dbReference type="Proteomes" id="UP001549104"/>
    </source>
</evidence>
<dbReference type="Proteomes" id="UP001549104">
    <property type="component" value="Unassembled WGS sequence"/>
</dbReference>
<keyword evidence="2" id="KW-1185">Reference proteome</keyword>
<proteinExistence type="predicted"/>
<protein>
    <recommendedName>
        <fullName evidence="3">Phage protein</fullName>
    </recommendedName>
</protein>
<dbReference type="EMBL" id="JBEPME010000005">
    <property type="protein sequence ID" value="MET3658375.1"/>
    <property type="molecule type" value="Genomic_DNA"/>
</dbReference>
<organism evidence="1 2">
    <name type="scientific">Sporosarcina psychrophila</name>
    <name type="common">Bacillus psychrophilus</name>
    <dbReference type="NCBI Taxonomy" id="1476"/>
    <lineage>
        <taxon>Bacteria</taxon>
        <taxon>Bacillati</taxon>
        <taxon>Bacillota</taxon>
        <taxon>Bacilli</taxon>
        <taxon>Bacillales</taxon>
        <taxon>Caryophanaceae</taxon>
        <taxon>Sporosarcina</taxon>
    </lineage>
</organism>
<comment type="caution">
    <text evidence="1">The sequence shown here is derived from an EMBL/GenBank/DDBJ whole genome shotgun (WGS) entry which is preliminary data.</text>
</comment>
<evidence type="ECO:0008006" key="3">
    <source>
        <dbReference type="Google" id="ProtNLM"/>
    </source>
</evidence>
<sequence>MKGVIKQWLNFEKKPVVIEAIQLNKQTIKEVLVFVYGVESVTTYAIYMVRSERSILIQTLEGDMRGVFGDYIIKGIKGEFYPCKPDIFEATYEIVENDND</sequence>
<dbReference type="RefSeq" id="WP_354314010.1">
    <property type="nucleotide sequence ID" value="NZ_JBEPME010000005.1"/>
</dbReference>
<reference evidence="1 2" key="1">
    <citation type="submission" date="2024-06" db="EMBL/GenBank/DDBJ databases">
        <title>Sorghum-associated microbial communities from plants grown in Nebraska, USA.</title>
        <authorList>
            <person name="Schachtman D."/>
        </authorList>
    </citation>
    <scope>NUCLEOTIDE SEQUENCE [LARGE SCALE GENOMIC DNA]</scope>
    <source>
        <strain evidence="1 2">1288</strain>
    </source>
</reference>
<gene>
    <name evidence="1" type="ORF">ABIC55_003492</name>
</gene>
<evidence type="ECO:0000313" key="1">
    <source>
        <dbReference type="EMBL" id="MET3658375.1"/>
    </source>
</evidence>